<dbReference type="STRING" id="13370.A0A448YFZ5"/>
<dbReference type="EMBL" id="CAACVR010000001">
    <property type="protein sequence ID" value="VEU19875.1"/>
    <property type="molecule type" value="Genomic_DNA"/>
</dbReference>
<evidence type="ECO:0000256" key="8">
    <source>
        <dbReference type="ARBA" id="ARBA00023136"/>
    </source>
</evidence>
<evidence type="ECO:0000256" key="10">
    <source>
        <dbReference type="SAM" id="Phobius"/>
    </source>
</evidence>
<evidence type="ECO:0000256" key="3">
    <source>
        <dbReference type="ARBA" id="ARBA00009642"/>
    </source>
</evidence>
<dbReference type="Pfam" id="PF12827">
    <property type="entry name" value="Peroxin-22"/>
    <property type="match status" value="1"/>
</dbReference>
<keyword evidence="8 10" id="KW-0472">Membrane</keyword>
<organism evidence="11 12">
    <name type="scientific">Brettanomyces naardenensis</name>
    <name type="common">Yeast</name>
    <dbReference type="NCBI Taxonomy" id="13370"/>
    <lineage>
        <taxon>Eukaryota</taxon>
        <taxon>Fungi</taxon>
        <taxon>Dikarya</taxon>
        <taxon>Ascomycota</taxon>
        <taxon>Saccharomycotina</taxon>
        <taxon>Pichiomycetes</taxon>
        <taxon>Pichiales</taxon>
        <taxon>Pichiaceae</taxon>
        <taxon>Brettanomyces</taxon>
    </lineage>
</organism>
<sequence>MAKQTSKKGSGSVLRVITTAVVIGSALYTAYQLWRGQEEQDGDQQKEDYCKDLTGGDIIDRKKKQAKNTKITLIVSHKVIELIQKYNTDHEDGIDLQEYLRYYPNLTLILYPGISKDDIRTFFEIDDRLSYRIIPTTKEESVFHVAKQINSALNLFDFGDFSTSSEEIIGQFHIDSFLRGLIDMRNQPFTKYI</sequence>
<keyword evidence="12" id="KW-1185">Reference proteome</keyword>
<comment type="subcellular location">
    <subcellularLocation>
        <location evidence="2">Peroxisome membrane</location>
        <topology evidence="2">Single-pass membrane protein</topology>
    </subcellularLocation>
</comment>
<evidence type="ECO:0000256" key="6">
    <source>
        <dbReference type="ARBA" id="ARBA00022692"/>
    </source>
</evidence>
<keyword evidence="7 10" id="KW-1133">Transmembrane helix</keyword>
<reference evidence="11 12" key="1">
    <citation type="submission" date="2018-12" db="EMBL/GenBank/DDBJ databases">
        <authorList>
            <person name="Tiukova I."/>
            <person name="Dainat J."/>
        </authorList>
    </citation>
    <scope>NUCLEOTIDE SEQUENCE [LARGE SCALE GENOMIC DNA]</scope>
</reference>
<keyword evidence="9" id="KW-0576">Peroxisome</keyword>
<accession>A0A448YFZ5</accession>
<evidence type="ECO:0000256" key="5">
    <source>
        <dbReference type="ARBA" id="ARBA00022593"/>
    </source>
</evidence>
<gene>
    <name evidence="11" type="ORF">BRENAR_LOCUS611</name>
</gene>
<comment type="function">
    <text evidence="1">Involved in peroxisome biogenesis.</text>
</comment>
<dbReference type="OrthoDB" id="3989258at2759"/>
<comment type="similarity">
    <text evidence="3">Belongs to the peroxin-22 family.</text>
</comment>
<proteinExistence type="inferred from homology"/>
<evidence type="ECO:0000256" key="7">
    <source>
        <dbReference type="ARBA" id="ARBA00022989"/>
    </source>
</evidence>
<protein>
    <recommendedName>
        <fullName evidence="4">Peroxisome assembly protein 22</fullName>
    </recommendedName>
</protein>
<keyword evidence="5" id="KW-0962">Peroxisome biogenesis</keyword>
<name>A0A448YFZ5_BRENA</name>
<dbReference type="Gene3D" id="3.40.50.11730">
    <property type="entry name" value="Peroxisome assembly protein 22"/>
    <property type="match status" value="1"/>
</dbReference>
<dbReference type="InParanoid" id="A0A448YFZ5"/>
<evidence type="ECO:0000313" key="12">
    <source>
        <dbReference type="Proteomes" id="UP000290900"/>
    </source>
</evidence>
<dbReference type="AlphaFoldDB" id="A0A448YFZ5"/>
<evidence type="ECO:0000256" key="4">
    <source>
        <dbReference type="ARBA" id="ARBA00018967"/>
    </source>
</evidence>
<evidence type="ECO:0000313" key="11">
    <source>
        <dbReference type="EMBL" id="VEU19875.1"/>
    </source>
</evidence>
<evidence type="ECO:0000256" key="2">
    <source>
        <dbReference type="ARBA" id="ARBA00004549"/>
    </source>
</evidence>
<dbReference type="GO" id="GO:0007031">
    <property type="term" value="P:peroxisome organization"/>
    <property type="evidence" value="ECO:0007669"/>
    <property type="project" value="UniProtKB-KW"/>
</dbReference>
<evidence type="ECO:0000256" key="9">
    <source>
        <dbReference type="ARBA" id="ARBA00023140"/>
    </source>
</evidence>
<dbReference type="InterPro" id="IPR024359">
    <property type="entry name" value="Peroxin-22"/>
</dbReference>
<evidence type="ECO:0000256" key="1">
    <source>
        <dbReference type="ARBA" id="ARBA00003659"/>
    </source>
</evidence>
<dbReference type="InterPro" id="IPR038613">
    <property type="entry name" value="Peroxin-22_C_sf"/>
</dbReference>
<feature type="transmembrane region" description="Helical" evidence="10">
    <location>
        <begin position="12"/>
        <end position="34"/>
    </location>
</feature>
<dbReference type="GO" id="GO:0005778">
    <property type="term" value="C:peroxisomal membrane"/>
    <property type="evidence" value="ECO:0007669"/>
    <property type="project" value="UniProtKB-SubCell"/>
</dbReference>
<dbReference type="Proteomes" id="UP000290900">
    <property type="component" value="Unassembled WGS sequence"/>
</dbReference>
<keyword evidence="6 10" id="KW-0812">Transmembrane</keyword>